<dbReference type="Gene3D" id="3.30.70.1710">
    <property type="match status" value="1"/>
</dbReference>
<dbReference type="PANTHER" id="PTHR33941">
    <property type="entry name" value="PROPANEDIOL UTILIZATION PROTEIN PDUA"/>
    <property type="match status" value="1"/>
</dbReference>
<feature type="domain" description="BMC" evidence="4">
    <location>
        <begin position="6"/>
        <end position="93"/>
    </location>
</feature>
<comment type="subcellular location">
    <subcellularLocation>
        <location evidence="1">Bacterial microcompartment</location>
    </subcellularLocation>
</comment>
<evidence type="ECO:0000313" key="5">
    <source>
        <dbReference type="EMBL" id="NKE04742.1"/>
    </source>
</evidence>
<dbReference type="EMBL" id="JAAVUM010000002">
    <property type="protein sequence ID" value="NKE04742.1"/>
    <property type="molecule type" value="Genomic_DNA"/>
</dbReference>
<dbReference type="InterPro" id="IPR050575">
    <property type="entry name" value="BMC_shell"/>
</dbReference>
<dbReference type="InterPro" id="IPR044872">
    <property type="entry name" value="CcmK/CsoS1_BMC"/>
</dbReference>
<dbReference type="AlphaFoldDB" id="A0A846TH32"/>
<evidence type="ECO:0000256" key="3">
    <source>
        <dbReference type="PROSITE-ProRule" id="PRU01278"/>
    </source>
</evidence>
<keyword evidence="2" id="KW-1283">Bacterial microcompartment</keyword>
<reference evidence="5 6" key="1">
    <citation type="submission" date="2020-03" db="EMBL/GenBank/DDBJ databases">
        <authorList>
            <person name="Sun Q."/>
        </authorList>
    </citation>
    <scope>NUCLEOTIDE SEQUENCE [LARGE SCALE GENOMIC DNA]</scope>
    <source>
        <strain evidence="5 6">KACC 21451</strain>
    </source>
</reference>
<dbReference type="GO" id="GO:0031469">
    <property type="term" value="C:bacterial microcompartment"/>
    <property type="evidence" value="ECO:0007669"/>
    <property type="project" value="UniProtKB-SubCell"/>
</dbReference>
<accession>A0A846TH32</accession>
<dbReference type="Pfam" id="PF00936">
    <property type="entry name" value="BMC"/>
    <property type="match status" value="1"/>
</dbReference>
<evidence type="ECO:0000256" key="1">
    <source>
        <dbReference type="ARBA" id="ARBA00024322"/>
    </source>
</evidence>
<dbReference type="RefSeq" id="WP_167831226.1">
    <property type="nucleotide sequence ID" value="NZ_JAAVUM010000002.1"/>
</dbReference>
<evidence type="ECO:0000256" key="2">
    <source>
        <dbReference type="ARBA" id="ARBA00024446"/>
    </source>
</evidence>
<comment type="caution">
    <text evidence="5">The sequence shown here is derived from an EMBL/GenBank/DDBJ whole genome shotgun (WGS) entry which is preliminary data.</text>
</comment>
<dbReference type="SMART" id="SM00877">
    <property type="entry name" value="BMC"/>
    <property type="match status" value="1"/>
</dbReference>
<sequence length="152" mass="16838">MNRYEAIGVIETQYFTIASEILDAVCKGANVEFLTSENYLGGRLVSLIIGGSVSDIKAAIEIARQVCEGKPGNPLKMALAIMNPHEEIMKFIVPAQLAADAEETETDVEKSKDMLGEVYEAMKDADMDDIDVEEIIDEVESRKEFNESEEEK</sequence>
<gene>
    <name evidence="5" type="ORF">GWK17_04545</name>
</gene>
<comment type="similarity">
    <text evidence="3">Belongs to the bacterial microcompartments protein family.</text>
</comment>
<proteinExistence type="inferred from homology"/>
<dbReference type="InterPro" id="IPR037233">
    <property type="entry name" value="CcmK-like_sf"/>
</dbReference>
<evidence type="ECO:0000259" key="4">
    <source>
        <dbReference type="PROSITE" id="PS51930"/>
    </source>
</evidence>
<evidence type="ECO:0000313" key="6">
    <source>
        <dbReference type="Proteomes" id="UP000587942"/>
    </source>
</evidence>
<dbReference type="PANTHER" id="PTHR33941:SF11">
    <property type="entry name" value="BACTERIAL MICROCOMPARTMENT SHELL PROTEIN PDUJ"/>
    <property type="match status" value="1"/>
</dbReference>
<dbReference type="SUPFAM" id="SSF143414">
    <property type="entry name" value="CcmK-like"/>
    <property type="match status" value="1"/>
</dbReference>
<protein>
    <submittedName>
        <fullName evidence="5">BMC domain-containing protein</fullName>
    </submittedName>
</protein>
<organism evidence="5 6">
    <name type="scientific">Mesobacillus selenatarsenatis</name>
    <dbReference type="NCBI Taxonomy" id="388741"/>
    <lineage>
        <taxon>Bacteria</taxon>
        <taxon>Bacillati</taxon>
        <taxon>Bacillota</taxon>
        <taxon>Bacilli</taxon>
        <taxon>Bacillales</taxon>
        <taxon>Bacillaceae</taxon>
        <taxon>Mesobacillus</taxon>
    </lineage>
</organism>
<dbReference type="InterPro" id="IPR000249">
    <property type="entry name" value="BMC_dom"/>
</dbReference>
<name>A0A846TH32_9BACI</name>
<dbReference type="CDD" id="cd06169">
    <property type="entry name" value="BMC"/>
    <property type="match status" value="1"/>
</dbReference>
<dbReference type="PROSITE" id="PS51930">
    <property type="entry name" value="BMC_2"/>
    <property type="match status" value="1"/>
</dbReference>
<dbReference type="Proteomes" id="UP000587942">
    <property type="component" value="Unassembled WGS sequence"/>
</dbReference>